<feature type="region of interest" description="Disordered" evidence="1">
    <location>
        <begin position="39"/>
        <end position="95"/>
    </location>
</feature>
<gene>
    <name evidence="2" type="ORF">L3Y34_003185</name>
</gene>
<accession>A0AAE9ACP5</accession>
<organism evidence="2 3">
    <name type="scientific">Caenorhabditis briggsae</name>
    <dbReference type="NCBI Taxonomy" id="6238"/>
    <lineage>
        <taxon>Eukaryota</taxon>
        <taxon>Metazoa</taxon>
        <taxon>Ecdysozoa</taxon>
        <taxon>Nematoda</taxon>
        <taxon>Chromadorea</taxon>
        <taxon>Rhabditida</taxon>
        <taxon>Rhabditina</taxon>
        <taxon>Rhabditomorpha</taxon>
        <taxon>Rhabditoidea</taxon>
        <taxon>Rhabditidae</taxon>
        <taxon>Peloderinae</taxon>
        <taxon>Caenorhabditis</taxon>
    </lineage>
</organism>
<feature type="region of interest" description="Disordered" evidence="1">
    <location>
        <begin position="763"/>
        <end position="789"/>
    </location>
</feature>
<feature type="compositionally biased region" description="Polar residues" evidence="1">
    <location>
        <begin position="412"/>
        <end position="422"/>
    </location>
</feature>
<proteinExistence type="predicted"/>
<name>A0AAE9ACP5_CAEBR</name>
<dbReference type="Proteomes" id="UP000827892">
    <property type="component" value="Chromosome IV"/>
</dbReference>
<feature type="compositionally biased region" description="Polar residues" evidence="1">
    <location>
        <begin position="62"/>
        <end position="86"/>
    </location>
</feature>
<dbReference type="EMBL" id="CP090894">
    <property type="protein sequence ID" value="ULT93515.1"/>
    <property type="molecule type" value="Genomic_DNA"/>
</dbReference>
<dbReference type="AlphaFoldDB" id="A0AAE9ACP5"/>
<sequence>MIFSVLYINDSSCEFVNPPNFLGQALHRFCFMPNLWRTEETSGQNPSNDPSSPEPPDPESSASMNFDNNETPGTFNPTEIKTSQKPSIPKNKKEWRENQKKVLEHFEKEQFVGTTRAYQLANDFGKTPDTIYGYFFHKRKEVIKRYLAGKISFENLPSQIKILEGEYQKNSRLQSQQQVNALCIAAGVGRDAIFRYFRSREKMDKDIKAAKSVKAPSNYRYAPRLVPATERAATQSLSHEFRQDTEPEIRDLAPPVPVTEVVHSQQSHVSQKQEGLVDAPTRDDQALSTLSNVVIDEYLASKTSFESNFGTNKKKILKLFYKNRKAVMDAHLAGVILFENLPCEIKILETEFQKCSNLTTHVQIERFAESGLEENVIFEYFNMRRKMNAKTEKSGDTSEGPSEAVDSPKLESPTQPAPSTRPNVFIVAHEDPDPPVSATETVQSPLLPNGPDNQQELEDPVPNTEMVHYQQTQGAQNQEGLVEDEQYEIQEDETIPSHGALPDWDFVFAHMRQNPEDQAPISLHVQPTRFLNPIRESHNQNEGLGKAEGVDEKVIRFFEDFHTRRKMTQKMKEAKSGLEGPAQPVTAQVGQSPWPESAIESEATQPLLHELHQDIKQEIGDLAPPVPVAEVVHSHQSHGAQNLENLIDDDRYETEEEKTIPSHGALLHLDLPSPYNLQKLLKQTQETLAVCHANVAEKQSGKIDYTTSPMAEAPTISVPALNYQADRSQQDARSQARLLADLSRQMTAIQQTLGAYMAATPRTHVPNKRKRSPSLEVVTNGPSVSPPVAKRANHQEAVSFDGVEVQKAPEALRGVNEIVAPTPERQAQLRQERLNLYNGEFEDTYLPFNHSINYKSWTRQQFEEFAVQFLPLEVVTALVKMKVDGSKMEKIRCNNKLLMGRLHVGSNGKFSLEHWNLIKKYIEDIWTYKRDKKKEEELRIAI</sequence>
<protein>
    <submittedName>
        <fullName evidence="2">Uncharacterized protein</fullName>
    </submittedName>
</protein>
<evidence type="ECO:0000313" key="3">
    <source>
        <dbReference type="Proteomes" id="UP000827892"/>
    </source>
</evidence>
<feature type="compositionally biased region" description="Polar residues" evidence="1">
    <location>
        <begin position="438"/>
        <end position="454"/>
    </location>
</feature>
<reference evidence="2 3" key="1">
    <citation type="submission" date="2022-05" db="EMBL/GenBank/DDBJ databases">
        <title>Chromosome-level reference genomes for two strains of Caenorhabditis briggsae: an improved platform for comparative genomics.</title>
        <authorList>
            <person name="Stevens L."/>
            <person name="Andersen E.C."/>
        </authorList>
    </citation>
    <scope>NUCLEOTIDE SEQUENCE [LARGE SCALE GENOMIC DNA]</scope>
    <source>
        <strain evidence="2">QX1410_ONT</strain>
        <tissue evidence="2">Whole-organism</tissue>
    </source>
</reference>
<evidence type="ECO:0000313" key="2">
    <source>
        <dbReference type="EMBL" id="ULT93515.1"/>
    </source>
</evidence>
<feature type="region of interest" description="Disordered" evidence="1">
    <location>
        <begin position="389"/>
        <end position="455"/>
    </location>
</feature>
<evidence type="ECO:0000256" key="1">
    <source>
        <dbReference type="SAM" id="MobiDB-lite"/>
    </source>
</evidence>